<dbReference type="InterPro" id="IPR027417">
    <property type="entry name" value="P-loop_NTPase"/>
</dbReference>
<dbReference type="RefSeq" id="WP_136642830.1">
    <property type="nucleotide sequence ID" value="NZ_QYRT01000029.1"/>
</dbReference>
<dbReference type="PANTHER" id="PTHR43581">
    <property type="entry name" value="ATP/GTP PHOSPHATASE"/>
    <property type="match status" value="1"/>
</dbReference>
<organism evidence="3 4">
    <name type="scientific">Subtercola vilae</name>
    <dbReference type="NCBI Taxonomy" id="2056433"/>
    <lineage>
        <taxon>Bacteria</taxon>
        <taxon>Bacillati</taxon>
        <taxon>Actinomycetota</taxon>
        <taxon>Actinomycetes</taxon>
        <taxon>Micrococcales</taxon>
        <taxon>Microbacteriaceae</taxon>
        <taxon>Subtercola</taxon>
    </lineage>
</organism>
<dbReference type="SUPFAM" id="SSF52540">
    <property type="entry name" value="P-loop containing nucleoside triphosphate hydrolases"/>
    <property type="match status" value="1"/>
</dbReference>
<dbReference type="CDD" id="cd01026">
    <property type="entry name" value="TOPRIM_OLD"/>
    <property type="match status" value="1"/>
</dbReference>
<dbReference type="Proteomes" id="UP000306192">
    <property type="component" value="Unassembled WGS sequence"/>
</dbReference>
<dbReference type="InterPro" id="IPR034139">
    <property type="entry name" value="TOPRIM_OLD"/>
</dbReference>
<evidence type="ECO:0000313" key="3">
    <source>
        <dbReference type="EMBL" id="TIH33905.1"/>
    </source>
</evidence>
<dbReference type="OrthoDB" id="3237462at2"/>
<protein>
    <submittedName>
        <fullName evidence="3">ATP-dependent endonuclease</fullName>
    </submittedName>
</protein>
<dbReference type="Pfam" id="PF20469">
    <property type="entry name" value="OLD-like_TOPRIM"/>
    <property type="match status" value="1"/>
</dbReference>
<feature type="domain" description="Endonuclease GajA/Old nuclease/RecF-like AAA" evidence="1">
    <location>
        <begin position="296"/>
        <end position="492"/>
    </location>
</feature>
<sequence>MRIEAVEIRNFRKLASVRLDFSKQTTLLVGANNSGKTSALIALRSFLKQGISAFSKNDLTLSRWQEVNDIGAGWAVDPSVTLPGTWAGLLPSLDVWLHVEDDEVHRVSPLIPTLDWTGGRVGVRFALEPKDEENLARTFHDAWTATQALKAAWRLPAETAPVILSSASTNHNVGHEAVDYGADHVSAVQTDQPLLSAPEPRDLSLWPDDLIDFLSKYFQTHLVLRHYVLDPEKFQPPMKDCACVQDLPRDSEPLASNPLADIVLIDEINAQRGLGDAGEHAADASTGRISDTARLSRQLSDYYTKHLDPAENPGPEDLHALQTIAVAQEDFDARLKQAFKVAFDEMAGLSYPGVTDPRIRVASKLSAAESLRHESAVSFELKGTGGLATSEMYLPEGQNGLGYQNLISMVFRLMSFRDRWLHVGKAAKPMSDASIQPIHLVLVEEPEAHLHVQVQQVFAKKAFDVLRNHIDLLDKSELTTQLVISTHSSHIAHELPYESLRYFRRLEAGANGVNVPTSNVINVDLAYGTTQDTQRFVQRYLRVQHADIFFADALILVEGSAEKMLVPLFIKHRHPALYQAYVTMLEIGGSHAHRLQPLIDALKIPTLVVTDLDPKFESGPNAPTQRGVKQISGNPTLKNWSDLDSDVDSLLEAHTEAKIKKGDDQYAVRFAYQTAVTVSLDTTTEEALPSTFEDALAFENVSFFRTLAGTGLTRKFRDILTTETDVKSAAAKLHAALTSGSKAEFALDIMMSVDFEKMTPPRYIDEGLTWLEERMQKQELTVNGDTDAE</sequence>
<name>A0A4T2BQQ6_9MICO</name>
<dbReference type="InterPro" id="IPR041685">
    <property type="entry name" value="AAA_GajA/Old/RecF-like"/>
</dbReference>
<dbReference type="InterPro" id="IPR051396">
    <property type="entry name" value="Bact_Antivir_Def_Nuclease"/>
</dbReference>
<feature type="domain" description="Endonuclease GajA/Old nuclease/RecF-like AAA" evidence="1">
    <location>
        <begin position="1"/>
        <end position="53"/>
    </location>
</feature>
<keyword evidence="3" id="KW-0255">Endonuclease</keyword>
<dbReference type="Pfam" id="PF13175">
    <property type="entry name" value="AAA_15"/>
    <property type="match status" value="2"/>
</dbReference>
<dbReference type="EMBL" id="QYRT01000029">
    <property type="protein sequence ID" value="TIH33905.1"/>
    <property type="molecule type" value="Genomic_DNA"/>
</dbReference>
<keyword evidence="3" id="KW-0540">Nuclease</keyword>
<evidence type="ECO:0000259" key="1">
    <source>
        <dbReference type="Pfam" id="PF13175"/>
    </source>
</evidence>
<dbReference type="AlphaFoldDB" id="A0A4T2BQQ6"/>
<evidence type="ECO:0000259" key="2">
    <source>
        <dbReference type="Pfam" id="PF20469"/>
    </source>
</evidence>
<comment type="caution">
    <text evidence="3">The sequence shown here is derived from an EMBL/GenBank/DDBJ whole genome shotgun (WGS) entry which is preliminary data.</text>
</comment>
<keyword evidence="3" id="KW-0378">Hydrolase</keyword>
<dbReference type="PANTHER" id="PTHR43581:SF2">
    <property type="entry name" value="EXCINUCLEASE ATPASE SUBUNIT"/>
    <property type="match status" value="1"/>
</dbReference>
<dbReference type="GO" id="GO:0004519">
    <property type="term" value="F:endonuclease activity"/>
    <property type="evidence" value="ECO:0007669"/>
    <property type="project" value="UniProtKB-KW"/>
</dbReference>
<proteinExistence type="predicted"/>
<gene>
    <name evidence="3" type="ORF">D4765_13530</name>
</gene>
<keyword evidence="4" id="KW-1185">Reference proteome</keyword>
<evidence type="ECO:0000313" key="4">
    <source>
        <dbReference type="Proteomes" id="UP000306192"/>
    </source>
</evidence>
<reference evidence="3 4" key="1">
    <citation type="journal article" date="2019" name="Microorganisms">
        <title>Systematic Affiliation and Genome Analysis of Subtercola vilae DB165(T) with Particular Emphasis on Cold Adaptation of an Isolate from a High-Altitude Cold Volcano Lake.</title>
        <authorList>
            <person name="Villalobos A.S."/>
            <person name="Wiese J."/>
            <person name="Imhoff J.F."/>
            <person name="Dorador C."/>
            <person name="Keller A."/>
            <person name="Hentschel U."/>
        </authorList>
    </citation>
    <scope>NUCLEOTIDE SEQUENCE [LARGE SCALE GENOMIC DNA]</scope>
    <source>
        <strain evidence="3 4">DB165</strain>
    </source>
</reference>
<feature type="domain" description="OLD protein-like TOPRIM" evidence="2">
    <location>
        <begin position="549"/>
        <end position="613"/>
    </location>
</feature>
<dbReference type="Gene3D" id="3.40.50.300">
    <property type="entry name" value="P-loop containing nucleotide triphosphate hydrolases"/>
    <property type="match status" value="1"/>
</dbReference>
<accession>A0A4T2BQQ6</accession>